<dbReference type="EMBL" id="CAUYUJ010018372">
    <property type="protein sequence ID" value="CAK0883086.1"/>
    <property type="molecule type" value="Genomic_DNA"/>
</dbReference>
<proteinExistence type="predicted"/>
<sequence>MKSGDHDCTIVFGDDASLKAGCAVRRGALLPAKRQGRPTRPLFPLKLARHEQLCNEAVADAGLSRLRVTPRRARRGGPSADAARVRGDAFIKKGASRDRPRASEGMRSMALS</sequence>
<dbReference type="Proteomes" id="UP001189429">
    <property type="component" value="Unassembled WGS sequence"/>
</dbReference>
<comment type="caution">
    <text evidence="2">The sequence shown here is derived from an EMBL/GenBank/DDBJ whole genome shotgun (WGS) entry which is preliminary data.</text>
</comment>
<feature type="compositionally biased region" description="Basic and acidic residues" evidence="1">
    <location>
        <begin position="83"/>
        <end position="104"/>
    </location>
</feature>
<evidence type="ECO:0000313" key="3">
    <source>
        <dbReference type="Proteomes" id="UP001189429"/>
    </source>
</evidence>
<feature type="region of interest" description="Disordered" evidence="1">
    <location>
        <begin position="71"/>
        <end position="112"/>
    </location>
</feature>
<gene>
    <name evidence="2" type="ORF">PCOR1329_LOCUS65379</name>
</gene>
<evidence type="ECO:0000256" key="1">
    <source>
        <dbReference type="SAM" id="MobiDB-lite"/>
    </source>
</evidence>
<protein>
    <submittedName>
        <fullName evidence="2">Uncharacterized protein</fullName>
    </submittedName>
</protein>
<evidence type="ECO:0000313" key="2">
    <source>
        <dbReference type="EMBL" id="CAK0883086.1"/>
    </source>
</evidence>
<accession>A0ABN9WA42</accession>
<reference evidence="2" key="1">
    <citation type="submission" date="2023-10" db="EMBL/GenBank/DDBJ databases">
        <authorList>
            <person name="Chen Y."/>
            <person name="Shah S."/>
            <person name="Dougan E. K."/>
            <person name="Thang M."/>
            <person name="Chan C."/>
        </authorList>
    </citation>
    <scope>NUCLEOTIDE SEQUENCE [LARGE SCALE GENOMIC DNA]</scope>
</reference>
<organism evidence="2 3">
    <name type="scientific">Prorocentrum cordatum</name>
    <dbReference type="NCBI Taxonomy" id="2364126"/>
    <lineage>
        <taxon>Eukaryota</taxon>
        <taxon>Sar</taxon>
        <taxon>Alveolata</taxon>
        <taxon>Dinophyceae</taxon>
        <taxon>Prorocentrales</taxon>
        <taxon>Prorocentraceae</taxon>
        <taxon>Prorocentrum</taxon>
    </lineage>
</organism>
<name>A0ABN9WA42_9DINO</name>
<keyword evidence="3" id="KW-1185">Reference proteome</keyword>